<dbReference type="InterPro" id="IPR046867">
    <property type="entry name" value="AldOxase/xan_DH_MoCoBD2"/>
</dbReference>
<proteinExistence type="predicted"/>
<sequence length="728" mass="76254">MDGTGKQTSWMGQAMPRREDPALLRGQGRFVEDIAPKGCVFVEFLRSTVPSGTITALDAADARDCEGVLAVYTADDLGELGQSAVNALIPGAPMRPFDVLARGAVTHVGQPIAAVVATSRDAARDAVEVIWLEIEDTEAETATTPVAQWRGGPADTPAMTIASRVDHARVAPFAMEPRACLAEPVGDGLRVWMATQTPFRGRDDLARILGMDRAAVQVIAPDVGGAFGGKASIYPEDAMVAFAARDLNLPVKWTASRSDEFMAATQGRGAQSQGSLGIDADGRITSLTARMTYDLGSWTPYSAYAPARNAGRILPGPYAIPSVTVDVAAGLSNTAPMNIYRGAGRPEAAMLIERLMDKAAHKAGIDPLDMRRRNLRDGRVPGPSVAGEWIDTGDYAALLDALEIRAGYATRRADQAQRRRAGEVVGLGLSLYIEPCGQGWETARVSLSPQGRFIAYTGSSAQGQGRQTACAQIVADVLGVSPDCVDVGSGDTADLDNGIGALASRSTAIGGSAMRLAAITLRAQIATALGVNDLETDARGACVNGSHLSWDQIAARLPEAARTADETYTAAHEAWASGAAMAQVAIDRETGRVTVEDLIWIDDAGTVVNPLLVQGQLWGGLAQGLGCVLSERLAYDGDGQLLTGSLMDYAVPRANDMPRAVALHKLPTPSAANPLGAKGVGEAGCIAVPPAVLNALQDAILPFTDTDLPLPSTSETLWRAINSVQEAT</sequence>
<evidence type="ECO:0000313" key="5">
    <source>
        <dbReference type="Proteomes" id="UP001597186"/>
    </source>
</evidence>
<keyword evidence="2" id="KW-0560">Oxidoreductase</keyword>
<dbReference type="Pfam" id="PF01315">
    <property type="entry name" value="Ald_Xan_dh_C"/>
    <property type="match status" value="1"/>
</dbReference>
<dbReference type="SMART" id="SM01008">
    <property type="entry name" value="Ald_Xan_dh_C"/>
    <property type="match status" value="1"/>
</dbReference>
<dbReference type="SUPFAM" id="SSF54665">
    <property type="entry name" value="CO dehydrogenase molybdoprotein N-domain-like"/>
    <property type="match status" value="1"/>
</dbReference>
<dbReference type="InterPro" id="IPR008274">
    <property type="entry name" value="AldOxase/xan_DH_MoCoBD1"/>
</dbReference>
<accession>A0ABW4EI15</accession>
<reference evidence="5" key="1">
    <citation type="journal article" date="2019" name="Int. J. Syst. Evol. Microbiol.">
        <title>The Global Catalogue of Microorganisms (GCM) 10K type strain sequencing project: providing services to taxonomists for standard genome sequencing and annotation.</title>
        <authorList>
            <consortium name="The Broad Institute Genomics Platform"/>
            <consortium name="The Broad Institute Genome Sequencing Center for Infectious Disease"/>
            <person name="Wu L."/>
            <person name="Ma J."/>
        </authorList>
    </citation>
    <scope>NUCLEOTIDE SEQUENCE [LARGE SCALE GENOMIC DNA]</scope>
    <source>
        <strain evidence="5">CGMCC 1.12477</strain>
    </source>
</reference>
<evidence type="ECO:0000256" key="1">
    <source>
        <dbReference type="ARBA" id="ARBA00022505"/>
    </source>
</evidence>
<protein>
    <submittedName>
        <fullName evidence="4">Xanthine dehydrogenase family protein molybdopterin-binding subunit</fullName>
    </submittedName>
</protein>
<dbReference type="SUPFAM" id="SSF56003">
    <property type="entry name" value="Molybdenum cofactor-binding domain"/>
    <property type="match status" value="1"/>
</dbReference>
<name>A0ABW4EI15_9RHOB</name>
<dbReference type="Gene3D" id="3.90.1170.50">
    <property type="entry name" value="Aldehyde oxidase/xanthine dehydrogenase, a/b hammerhead"/>
    <property type="match status" value="1"/>
</dbReference>
<dbReference type="InterPro" id="IPR036856">
    <property type="entry name" value="Ald_Oxase/Xan_DH_a/b_sf"/>
</dbReference>
<dbReference type="RefSeq" id="WP_379915033.1">
    <property type="nucleotide sequence ID" value="NZ_JBHUDD010000053.1"/>
</dbReference>
<dbReference type="InterPro" id="IPR037165">
    <property type="entry name" value="AldOxase/xan_DH_Mopterin-bd_sf"/>
</dbReference>
<feature type="domain" description="Aldehyde oxidase/xanthine dehydrogenase a/b hammerhead" evidence="3">
    <location>
        <begin position="25"/>
        <end position="138"/>
    </location>
</feature>
<dbReference type="EMBL" id="JBHUDD010000053">
    <property type="protein sequence ID" value="MFD1509654.1"/>
    <property type="molecule type" value="Genomic_DNA"/>
</dbReference>
<keyword evidence="1" id="KW-0500">Molybdenum</keyword>
<dbReference type="Pfam" id="PF02738">
    <property type="entry name" value="MoCoBD_1"/>
    <property type="match status" value="1"/>
</dbReference>
<organism evidence="4 5">
    <name type="scientific">Lacimonas salitolerans</name>
    <dbReference type="NCBI Taxonomy" id="1323750"/>
    <lineage>
        <taxon>Bacteria</taxon>
        <taxon>Pseudomonadati</taxon>
        <taxon>Pseudomonadota</taxon>
        <taxon>Alphaproteobacteria</taxon>
        <taxon>Rhodobacterales</taxon>
        <taxon>Paracoccaceae</taxon>
        <taxon>Lacimonas</taxon>
    </lineage>
</organism>
<dbReference type="PANTHER" id="PTHR11908:SF132">
    <property type="entry name" value="ALDEHYDE OXIDASE 1-RELATED"/>
    <property type="match status" value="1"/>
</dbReference>
<evidence type="ECO:0000313" key="4">
    <source>
        <dbReference type="EMBL" id="MFD1509654.1"/>
    </source>
</evidence>
<evidence type="ECO:0000259" key="3">
    <source>
        <dbReference type="SMART" id="SM01008"/>
    </source>
</evidence>
<dbReference type="Pfam" id="PF20256">
    <property type="entry name" value="MoCoBD_2"/>
    <property type="match status" value="1"/>
</dbReference>
<comment type="caution">
    <text evidence="4">The sequence shown here is derived from an EMBL/GenBank/DDBJ whole genome shotgun (WGS) entry which is preliminary data.</text>
</comment>
<dbReference type="InterPro" id="IPR016208">
    <property type="entry name" value="Ald_Oxase/xanthine_DH-like"/>
</dbReference>
<evidence type="ECO:0000256" key="2">
    <source>
        <dbReference type="ARBA" id="ARBA00023002"/>
    </source>
</evidence>
<dbReference type="PANTHER" id="PTHR11908">
    <property type="entry name" value="XANTHINE DEHYDROGENASE"/>
    <property type="match status" value="1"/>
</dbReference>
<keyword evidence="5" id="KW-1185">Reference proteome</keyword>
<dbReference type="Gene3D" id="3.30.365.10">
    <property type="entry name" value="Aldehyde oxidase/xanthine dehydrogenase, molybdopterin binding domain"/>
    <property type="match status" value="4"/>
</dbReference>
<dbReference type="InterPro" id="IPR000674">
    <property type="entry name" value="Ald_Oxase/Xan_DH_a/b"/>
</dbReference>
<gene>
    <name evidence="4" type="ORF">ACFTOW_09590</name>
</gene>
<dbReference type="Proteomes" id="UP001597186">
    <property type="component" value="Unassembled WGS sequence"/>
</dbReference>